<dbReference type="Proteomes" id="UP001162060">
    <property type="component" value="Unassembled WGS sequence"/>
</dbReference>
<organism evidence="1 2">
    <name type="scientific">Peronospora matthiolae</name>
    <dbReference type="NCBI Taxonomy" id="2874970"/>
    <lineage>
        <taxon>Eukaryota</taxon>
        <taxon>Sar</taxon>
        <taxon>Stramenopiles</taxon>
        <taxon>Oomycota</taxon>
        <taxon>Peronosporomycetes</taxon>
        <taxon>Peronosporales</taxon>
        <taxon>Peronosporaceae</taxon>
        <taxon>Peronospora</taxon>
    </lineage>
</organism>
<evidence type="ECO:0000313" key="2">
    <source>
        <dbReference type="Proteomes" id="UP001162060"/>
    </source>
</evidence>
<dbReference type="EMBL" id="CAKLBY020000229">
    <property type="protein sequence ID" value="CAK7938045.1"/>
    <property type="molecule type" value="Genomic_DNA"/>
</dbReference>
<gene>
    <name evidence="1" type="ORF">PM001_LOCUS23195</name>
</gene>
<accession>A0AAV1UUC2</accession>
<name>A0AAV1UUC2_9STRA</name>
<comment type="caution">
    <text evidence="1">The sequence shown here is derived from an EMBL/GenBank/DDBJ whole genome shotgun (WGS) entry which is preliminary data.</text>
</comment>
<proteinExistence type="predicted"/>
<evidence type="ECO:0000313" key="1">
    <source>
        <dbReference type="EMBL" id="CAK7938045.1"/>
    </source>
</evidence>
<sequence length="225" mass="25787">MFRCENQKQECVVIGGNTYMTEGRTKIKNTLNGSLVYYFDVQVGDQVGQEVILGVEFMVPAIIRLDLADGTLVLPFEVRIHLAGRRPLYGLSTQPIVTPEQHLVLPVGRSAEIRISNVQSNANLWVWRDHTWGPTVATGIGRTKYLQLTNLGDKEIILGHGPALDWIMAAYMVPRYPGYVSFGSRRYNEWQTLAFEATIEREKKCRPHTRDRLWITRPTLRQRKF</sequence>
<reference evidence="1" key="1">
    <citation type="submission" date="2024-01" db="EMBL/GenBank/DDBJ databases">
        <authorList>
            <person name="Webb A."/>
        </authorList>
    </citation>
    <scope>NUCLEOTIDE SEQUENCE</scope>
    <source>
        <strain evidence="1">Pm1</strain>
    </source>
</reference>
<dbReference type="AlphaFoldDB" id="A0AAV1UUC2"/>
<protein>
    <submittedName>
        <fullName evidence="1">Uncharacterized protein</fullName>
    </submittedName>
</protein>